<evidence type="ECO:0000313" key="2">
    <source>
        <dbReference type="Proteomes" id="UP000077829"/>
    </source>
</evidence>
<sequence length="256" mass="29358">MKIRSLCALGKMRPYFIDRHMVTLSHKMFSGRVGSDPLLHNAEAIYDFIQRNIWLHQNCLVGLYNSDNQLVQPGEVFMNGSRSSLIRCLLRWEALRILPKWIDGFNNLPEYERSIRAVQIDRLDQARQKLHSVGAWYQSDQKLYEFARAVKRTGYWAMENLPPLEGLEWPTGKIFGLTNPNLSSDAVETGYLEGIFSMIEGKESFHGTSGSIAVNELFGVALMTPYRGHEFFMDLHIQILANRADATYARRPRAMA</sequence>
<evidence type="ECO:0000313" key="1">
    <source>
        <dbReference type="EMBL" id="ANF89320.1"/>
    </source>
</evidence>
<dbReference type="EMBL" id="CP015601">
    <property type="protein sequence ID" value="ANF89320.1"/>
    <property type="molecule type" value="Genomic_DNA"/>
</dbReference>
<name>A0A172Z9X9_9PSED</name>
<geneLocation type="plasmid" evidence="2">
    <name>pp27494_1</name>
</geneLocation>
<gene>
    <name evidence="1" type="ORF">A7J50_6032</name>
</gene>
<dbReference type="RefSeq" id="WP_064455126.1">
    <property type="nucleotide sequence ID" value="NZ_CP015601.1"/>
</dbReference>
<protein>
    <submittedName>
        <fullName evidence="1">Uncharacterized protein</fullName>
    </submittedName>
</protein>
<dbReference type="KEGG" id="panr:A7J50_6032"/>
<dbReference type="AlphaFoldDB" id="A0A172Z9X9"/>
<keyword evidence="1" id="KW-0614">Plasmid</keyword>
<organism evidence="1 2">
    <name type="scientific">Pseudomonas antarctica</name>
    <dbReference type="NCBI Taxonomy" id="219572"/>
    <lineage>
        <taxon>Bacteria</taxon>
        <taxon>Pseudomonadati</taxon>
        <taxon>Pseudomonadota</taxon>
        <taxon>Gammaproteobacteria</taxon>
        <taxon>Pseudomonadales</taxon>
        <taxon>Pseudomonadaceae</taxon>
        <taxon>Pseudomonas</taxon>
    </lineage>
</organism>
<accession>A0A172Z9X9</accession>
<proteinExistence type="predicted"/>
<reference evidence="1 2" key="1">
    <citation type="submission" date="2016-05" db="EMBL/GenBank/DDBJ databases">
        <title>Complete genome sequence of Pseudomonas antarctica PAMC 27494.</title>
        <authorList>
            <person name="Lee J."/>
        </authorList>
    </citation>
    <scope>NUCLEOTIDE SEQUENCE [LARGE SCALE GENOMIC DNA]</scope>
    <source>
        <strain evidence="1 2">PAMC 27494</strain>
        <plasmid evidence="2">Plasmid pp27494_1</plasmid>
    </source>
</reference>
<dbReference type="Proteomes" id="UP000077829">
    <property type="component" value="Plasmid pP27494_1"/>
</dbReference>
<dbReference type="PATRIC" id="fig|219572.3.peg.6192"/>